<dbReference type="Pfam" id="PF00085">
    <property type="entry name" value="Thioredoxin"/>
    <property type="match status" value="1"/>
</dbReference>
<feature type="domain" description="Thioredoxin" evidence="4">
    <location>
        <begin position="7"/>
        <end position="134"/>
    </location>
</feature>
<evidence type="ECO:0000259" key="4">
    <source>
        <dbReference type="PROSITE" id="PS51352"/>
    </source>
</evidence>
<dbReference type="GO" id="GO:0006457">
    <property type="term" value="P:protein folding"/>
    <property type="evidence" value="ECO:0007669"/>
    <property type="project" value="TreeGrafter"/>
</dbReference>
<dbReference type="InterPro" id="IPR017937">
    <property type="entry name" value="Thioredoxin_CS"/>
</dbReference>
<feature type="region of interest" description="Disordered" evidence="3">
    <location>
        <begin position="136"/>
        <end position="186"/>
    </location>
</feature>
<protein>
    <recommendedName>
        <fullName evidence="4">Thioredoxin domain-containing protein</fullName>
    </recommendedName>
</protein>
<dbReference type="PANTHER" id="PTHR45672:SF3">
    <property type="entry name" value="THIOREDOXIN DOMAIN-CONTAINING PROTEIN 5"/>
    <property type="match status" value="1"/>
</dbReference>
<comment type="similarity">
    <text evidence="1">Belongs to the protein disulfide isomerase family.</text>
</comment>
<evidence type="ECO:0000256" key="1">
    <source>
        <dbReference type="ARBA" id="ARBA00006347"/>
    </source>
</evidence>
<dbReference type="GO" id="GO:0005783">
    <property type="term" value="C:endoplasmic reticulum"/>
    <property type="evidence" value="ECO:0007669"/>
    <property type="project" value="TreeGrafter"/>
</dbReference>
<dbReference type="PROSITE" id="PS51352">
    <property type="entry name" value="THIOREDOXIN_2"/>
    <property type="match status" value="1"/>
</dbReference>
<accession>A0A6C0AKU4</accession>
<feature type="compositionally biased region" description="Basic residues" evidence="3">
    <location>
        <begin position="145"/>
        <end position="186"/>
    </location>
</feature>
<proteinExistence type="inferred from homology"/>
<organism evidence="5">
    <name type="scientific">viral metagenome</name>
    <dbReference type="NCBI Taxonomy" id="1070528"/>
    <lineage>
        <taxon>unclassified sequences</taxon>
        <taxon>metagenomes</taxon>
        <taxon>organismal metagenomes</taxon>
    </lineage>
</organism>
<name>A0A6C0AKU4_9ZZZZ</name>
<dbReference type="PROSITE" id="PS00194">
    <property type="entry name" value="THIOREDOXIN_1"/>
    <property type="match status" value="1"/>
</dbReference>
<evidence type="ECO:0000256" key="3">
    <source>
        <dbReference type="SAM" id="MobiDB-lite"/>
    </source>
</evidence>
<dbReference type="SUPFAM" id="SSF52833">
    <property type="entry name" value="Thioredoxin-like"/>
    <property type="match status" value="1"/>
</dbReference>
<dbReference type="EMBL" id="MN740675">
    <property type="protein sequence ID" value="QHS80093.1"/>
    <property type="molecule type" value="Genomic_DNA"/>
</dbReference>
<evidence type="ECO:0000256" key="2">
    <source>
        <dbReference type="ARBA" id="ARBA00022729"/>
    </source>
</evidence>
<dbReference type="PANTHER" id="PTHR45672">
    <property type="entry name" value="PROTEIN DISULFIDE-ISOMERASE C17H9.14C-RELATED"/>
    <property type="match status" value="1"/>
</dbReference>
<sequence>MSECAYVQFGGKKNNKIVNTLFKNIIGKKPVVVLYFANWCGHCKTLEPEWNNAINNLNIKKLENPEKDEPEDFNKYVIALEADAYDKDECPDVDQKVEGFPTINYYPNNKGPLESFDGERDEEHLKSWLTNKLHLGSVQSIPKHTGGKRRRRRKRKTRKTKRRRKRKTRKTKRKRGRKSRKSKRNR</sequence>
<dbReference type="PRINTS" id="PR00421">
    <property type="entry name" value="THIOREDOXIN"/>
</dbReference>
<dbReference type="CDD" id="cd02961">
    <property type="entry name" value="PDI_a_family"/>
    <property type="match status" value="1"/>
</dbReference>
<dbReference type="InterPro" id="IPR036249">
    <property type="entry name" value="Thioredoxin-like_sf"/>
</dbReference>
<dbReference type="InterPro" id="IPR013766">
    <property type="entry name" value="Thioredoxin_domain"/>
</dbReference>
<dbReference type="AlphaFoldDB" id="A0A6C0AKU4"/>
<keyword evidence="2" id="KW-0732">Signal</keyword>
<dbReference type="InterPro" id="IPR051063">
    <property type="entry name" value="PDI"/>
</dbReference>
<dbReference type="GO" id="GO:0003756">
    <property type="term" value="F:protein disulfide isomerase activity"/>
    <property type="evidence" value="ECO:0007669"/>
    <property type="project" value="TreeGrafter"/>
</dbReference>
<dbReference type="Gene3D" id="3.40.30.10">
    <property type="entry name" value="Glutaredoxin"/>
    <property type="match status" value="1"/>
</dbReference>
<reference evidence="5" key="1">
    <citation type="journal article" date="2020" name="Nature">
        <title>Giant virus diversity and host interactions through global metagenomics.</title>
        <authorList>
            <person name="Schulz F."/>
            <person name="Roux S."/>
            <person name="Paez-Espino D."/>
            <person name="Jungbluth S."/>
            <person name="Walsh D.A."/>
            <person name="Denef V.J."/>
            <person name="McMahon K.D."/>
            <person name="Konstantinidis K.T."/>
            <person name="Eloe-Fadrosh E.A."/>
            <person name="Kyrpides N.C."/>
            <person name="Woyke T."/>
        </authorList>
    </citation>
    <scope>NUCLEOTIDE SEQUENCE</scope>
    <source>
        <strain evidence="5">GVMAG-S-1039698-54</strain>
    </source>
</reference>
<evidence type="ECO:0000313" key="5">
    <source>
        <dbReference type="EMBL" id="QHS80093.1"/>
    </source>
</evidence>